<dbReference type="InterPro" id="IPR003034">
    <property type="entry name" value="SAP_dom"/>
</dbReference>
<dbReference type="PROSITE" id="PS50800">
    <property type="entry name" value="SAP"/>
    <property type="match status" value="1"/>
</dbReference>
<protein>
    <recommendedName>
        <fullName evidence="1">SAP domain-containing protein</fullName>
    </recommendedName>
</protein>
<reference evidence="2" key="1">
    <citation type="journal article" date="2020" name="Nature">
        <title>Giant virus diversity and host interactions through global metagenomics.</title>
        <authorList>
            <person name="Schulz F."/>
            <person name="Roux S."/>
            <person name="Paez-Espino D."/>
            <person name="Jungbluth S."/>
            <person name="Walsh D.A."/>
            <person name="Denef V.J."/>
            <person name="McMahon K.D."/>
            <person name="Konstantinidis K.T."/>
            <person name="Eloe-Fadrosh E.A."/>
            <person name="Kyrpides N.C."/>
            <person name="Woyke T."/>
        </authorList>
    </citation>
    <scope>NUCLEOTIDE SEQUENCE</scope>
    <source>
        <strain evidence="2">GVMAG-S-ERX555907-63</strain>
    </source>
</reference>
<dbReference type="Pfam" id="PF09562">
    <property type="entry name" value="RE_LlaMI"/>
    <property type="match status" value="2"/>
</dbReference>
<dbReference type="AlphaFoldDB" id="A0A6C0L2A5"/>
<dbReference type="SUPFAM" id="SSF68906">
    <property type="entry name" value="SAP domain"/>
    <property type="match status" value="1"/>
</dbReference>
<evidence type="ECO:0000313" key="2">
    <source>
        <dbReference type="EMBL" id="QHU22987.1"/>
    </source>
</evidence>
<dbReference type="Gene3D" id="1.10.720.30">
    <property type="entry name" value="SAP domain"/>
    <property type="match status" value="1"/>
</dbReference>
<accession>A0A6C0L2A5</accession>
<name>A0A6C0L2A5_9ZZZZ</name>
<sequence length="314" mass="35929">MSDYKTKEEIKKEIIKLFRSELKGKKFQKNTSKHDGAEGHFAEKCMGITPNSDNSPDKWGFEQKKEAAKITLFDLSASVYLFTPSTLSANKNPVLQSLLKKHNLPHTGKKTELIKRLKENSVTIPQTKEELLKIKHGMPCDNISRKVFLQTFGTPNPQKNNRYSWSGTCFPKYGTEFNHCGQRMLFDTENNLLIEYSFLEDKREQAVKDKFPEFVKNHHGIFPIAIWKQETLETTISNKFGVLGFYILNKDSKGFYESISFGNIIDFEKVKSSIENGNVILDSGMKDGGGSRNYSHFRGTPCKFWNGLIDETIN</sequence>
<dbReference type="InterPro" id="IPR036361">
    <property type="entry name" value="SAP_dom_sf"/>
</dbReference>
<proteinExistence type="predicted"/>
<evidence type="ECO:0000259" key="1">
    <source>
        <dbReference type="PROSITE" id="PS50800"/>
    </source>
</evidence>
<dbReference type="EMBL" id="MN741020">
    <property type="protein sequence ID" value="QHU22987.1"/>
    <property type="molecule type" value="Genomic_DNA"/>
</dbReference>
<dbReference type="Pfam" id="PF02037">
    <property type="entry name" value="SAP"/>
    <property type="match status" value="1"/>
</dbReference>
<organism evidence="2">
    <name type="scientific">viral metagenome</name>
    <dbReference type="NCBI Taxonomy" id="1070528"/>
    <lineage>
        <taxon>unclassified sequences</taxon>
        <taxon>metagenomes</taxon>
        <taxon>organismal metagenomes</taxon>
    </lineage>
</organism>
<feature type="domain" description="SAP" evidence="1">
    <location>
        <begin position="87"/>
        <end position="121"/>
    </location>
</feature>
<dbReference type="InterPro" id="IPR019063">
    <property type="entry name" value="Restrct_endonuc_II_LlaMI"/>
</dbReference>